<comment type="caution">
    <text evidence="2">The sequence shown here is derived from an EMBL/GenBank/DDBJ whole genome shotgun (WGS) entry which is preliminary data.</text>
</comment>
<feature type="region of interest" description="Disordered" evidence="1">
    <location>
        <begin position="1"/>
        <end position="71"/>
    </location>
</feature>
<sequence>MEGNILINNSKSLYSGRSSSGDGISAPETSKQQNDSSTRTSNYNRNKEDDDLGDSQKNSGENGEISSVSHDSLEAYKYQKTGNQKVKAILESTDPKATDYIQDTLDRHAERNVTTIKKARNRIGDVIFYNNEGNTHVTRSVIPKNTITNSQMGVVDNTNNKSSENLQEQHEIMQLEAIRRHPIQYHSIADTNNMAVTREVQNESFKENRIELGSNLKAFETTKIPQFISSEFVCSLLTEDISPNERYDTSNVIVPGSSPIDESSLTNELAWQNKTVKEKTGNTSAQNPSEIFGNLETMEKLTADSQLTKVCLDGRVCPHGILRSTSPITFTPAIEKPNKKNSKEEKTIT</sequence>
<feature type="compositionally biased region" description="Low complexity" evidence="1">
    <location>
        <begin position="10"/>
        <end position="23"/>
    </location>
</feature>
<evidence type="ECO:0000313" key="3">
    <source>
        <dbReference type="Proteomes" id="UP000827092"/>
    </source>
</evidence>
<evidence type="ECO:0000313" key="2">
    <source>
        <dbReference type="EMBL" id="KAG8189780.1"/>
    </source>
</evidence>
<organism evidence="2 3">
    <name type="scientific">Oedothorax gibbosus</name>
    <dbReference type="NCBI Taxonomy" id="931172"/>
    <lineage>
        <taxon>Eukaryota</taxon>
        <taxon>Metazoa</taxon>
        <taxon>Ecdysozoa</taxon>
        <taxon>Arthropoda</taxon>
        <taxon>Chelicerata</taxon>
        <taxon>Arachnida</taxon>
        <taxon>Araneae</taxon>
        <taxon>Araneomorphae</taxon>
        <taxon>Entelegynae</taxon>
        <taxon>Araneoidea</taxon>
        <taxon>Linyphiidae</taxon>
        <taxon>Erigoninae</taxon>
        <taxon>Oedothorax</taxon>
    </lineage>
</organism>
<evidence type="ECO:0000256" key="1">
    <source>
        <dbReference type="SAM" id="MobiDB-lite"/>
    </source>
</evidence>
<reference evidence="2 3" key="1">
    <citation type="journal article" date="2022" name="Nat. Ecol. Evol.">
        <title>A masculinizing supergene underlies an exaggerated male reproductive morph in a spider.</title>
        <authorList>
            <person name="Hendrickx F."/>
            <person name="De Corte Z."/>
            <person name="Sonet G."/>
            <person name="Van Belleghem S.M."/>
            <person name="Kostlbacher S."/>
            <person name="Vangestel C."/>
        </authorList>
    </citation>
    <scope>NUCLEOTIDE SEQUENCE [LARGE SCALE GENOMIC DNA]</scope>
    <source>
        <strain evidence="2">W744_W776</strain>
    </source>
</reference>
<protein>
    <submittedName>
        <fullName evidence="2">Uncharacterized protein</fullName>
    </submittedName>
</protein>
<proteinExistence type="predicted"/>
<keyword evidence="3" id="KW-1185">Reference proteome</keyword>
<dbReference type="AlphaFoldDB" id="A0AAV6UZ43"/>
<feature type="compositionally biased region" description="Polar residues" evidence="1">
    <location>
        <begin position="27"/>
        <end position="44"/>
    </location>
</feature>
<accession>A0AAV6UZ43</accession>
<name>A0AAV6UZ43_9ARAC</name>
<gene>
    <name evidence="2" type="ORF">JTE90_008093</name>
</gene>
<feature type="compositionally biased region" description="Polar residues" evidence="1">
    <location>
        <begin position="55"/>
        <end position="70"/>
    </location>
</feature>
<dbReference type="EMBL" id="JAFNEN010000203">
    <property type="protein sequence ID" value="KAG8189780.1"/>
    <property type="molecule type" value="Genomic_DNA"/>
</dbReference>
<dbReference type="Proteomes" id="UP000827092">
    <property type="component" value="Unassembled WGS sequence"/>
</dbReference>